<keyword evidence="3" id="KW-1185">Reference proteome</keyword>
<keyword evidence="1" id="KW-1133">Transmembrane helix</keyword>
<sequence>MSFTVHVCYIYMLLLSLFFLNLPIFLSISLHFSPFCSVPRVKKMIDFVYVHNCLKLDTEVKVQIIDQNQLPTSLACQPQSVPIPPAPPTWGDQSSFHSVSAHELNNLLDSYVSKAAKFRQVVLSQKDSVSNLSSLSPSFSFIISPYYIESYPFRE</sequence>
<keyword evidence="1" id="KW-0812">Transmembrane</keyword>
<feature type="transmembrane region" description="Helical" evidence="1">
    <location>
        <begin position="7"/>
        <end position="32"/>
    </location>
</feature>
<name>A0AA35TWK4_GEOBA</name>
<reference evidence="2" key="1">
    <citation type="submission" date="2023-03" db="EMBL/GenBank/DDBJ databases">
        <authorList>
            <person name="Steffen K."/>
            <person name="Cardenas P."/>
        </authorList>
    </citation>
    <scope>NUCLEOTIDE SEQUENCE</scope>
</reference>
<accession>A0AA35TWK4</accession>
<keyword evidence="1" id="KW-0472">Membrane</keyword>
<evidence type="ECO:0000256" key="1">
    <source>
        <dbReference type="SAM" id="Phobius"/>
    </source>
</evidence>
<evidence type="ECO:0000313" key="2">
    <source>
        <dbReference type="EMBL" id="CAI8055084.1"/>
    </source>
</evidence>
<dbReference type="AlphaFoldDB" id="A0AA35TWK4"/>
<proteinExistence type="predicted"/>
<comment type="caution">
    <text evidence="2">The sequence shown here is derived from an EMBL/GenBank/DDBJ whole genome shotgun (WGS) entry which is preliminary data.</text>
</comment>
<gene>
    <name evidence="2" type="ORF">GBAR_LOCUS30071</name>
</gene>
<organism evidence="2 3">
    <name type="scientific">Geodia barretti</name>
    <name type="common">Barrett's horny sponge</name>
    <dbReference type="NCBI Taxonomy" id="519541"/>
    <lineage>
        <taxon>Eukaryota</taxon>
        <taxon>Metazoa</taxon>
        <taxon>Porifera</taxon>
        <taxon>Demospongiae</taxon>
        <taxon>Heteroscleromorpha</taxon>
        <taxon>Tetractinellida</taxon>
        <taxon>Astrophorina</taxon>
        <taxon>Geodiidae</taxon>
        <taxon>Geodia</taxon>
    </lineage>
</organism>
<dbReference type="EMBL" id="CASHTH010004243">
    <property type="protein sequence ID" value="CAI8055084.1"/>
    <property type="molecule type" value="Genomic_DNA"/>
</dbReference>
<dbReference type="Proteomes" id="UP001174909">
    <property type="component" value="Unassembled WGS sequence"/>
</dbReference>
<protein>
    <submittedName>
        <fullName evidence="2">Uncharacterized protein</fullName>
    </submittedName>
</protein>
<evidence type="ECO:0000313" key="3">
    <source>
        <dbReference type="Proteomes" id="UP001174909"/>
    </source>
</evidence>